<gene>
    <name evidence="1" type="primary">paiB</name>
    <name evidence="1" type="ORF">CAPSK01_000235</name>
</gene>
<reference evidence="1 2" key="1">
    <citation type="submission" date="2014-07" db="EMBL/GenBank/DDBJ databases">
        <title>Expanding our view of genomic diversity in Candidatus Accumulibacter clades.</title>
        <authorList>
            <person name="Skennerton C.T."/>
            <person name="Barr J.J."/>
            <person name="Slater F.R."/>
            <person name="Bond P.L."/>
            <person name="Tyson G.W."/>
        </authorList>
    </citation>
    <scope>NUCLEOTIDE SEQUENCE [LARGE SCALE GENOMIC DNA]</scope>
    <source>
        <strain evidence="2">SK-01</strain>
    </source>
</reference>
<dbReference type="Proteomes" id="UP000019812">
    <property type="component" value="Unassembled WGS sequence"/>
</dbReference>
<dbReference type="PIRSF" id="PIRSF010372">
    <property type="entry name" value="PaiB"/>
    <property type="match status" value="1"/>
</dbReference>
<dbReference type="GO" id="GO:0006508">
    <property type="term" value="P:proteolysis"/>
    <property type="evidence" value="ECO:0007669"/>
    <property type="project" value="UniProtKB-KW"/>
</dbReference>
<dbReference type="PANTHER" id="PTHR35802">
    <property type="entry name" value="PROTEASE SYNTHASE AND SPORULATION PROTEIN PAI 2"/>
    <property type="match status" value="1"/>
</dbReference>
<keyword evidence="1" id="KW-0378">Hydrolase</keyword>
<dbReference type="EMBL" id="JDSS02000006">
    <property type="protein sequence ID" value="KFB69839.1"/>
    <property type="molecule type" value="Genomic_DNA"/>
</dbReference>
<keyword evidence="1" id="KW-0645">Protease</keyword>
<dbReference type="InterPro" id="IPR007396">
    <property type="entry name" value="TR_PAI2-type"/>
</dbReference>
<dbReference type="PANTHER" id="PTHR35802:SF1">
    <property type="entry name" value="PROTEASE SYNTHASE AND SPORULATION PROTEIN PAI 2"/>
    <property type="match status" value="1"/>
</dbReference>
<dbReference type="AlphaFoldDB" id="A0A084Y545"/>
<dbReference type="Pfam" id="PF04299">
    <property type="entry name" value="FMN_bind_2"/>
    <property type="match status" value="1"/>
</dbReference>
<name>A0A084Y545_9PROT</name>
<dbReference type="Gene3D" id="2.30.110.10">
    <property type="entry name" value="Electron Transport, Fmn-binding Protein, Chain A"/>
    <property type="match status" value="1"/>
</dbReference>
<dbReference type="SUPFAM" id="SSF50475">
    <property type="entry name" value="FMN-binding split barrel"/>
    <property type="match status" value="1"/>
</dbReference>
<evidence type="ECO:0000313" key="2">
    <source>
        <dbReference type="Proteomes" id="UP000019812"/>
    </source>
</evidence>
<dbReference type="InterPro" id="IPR012349">
    <property type="entry name" value="Split_barrel_FMN-bd"/>
</dbReference>
<organism evidence="1 2">
    <name type="scientific">Candidatus Accumulibacter vicinus</name>
    <dbReference type="NCBI Taxonomy" id="2954382"/>
    <lineage>
        <taxon>Bacteria</taxon>
        <taxon>Pseudomonadati</taxon>
        <taxon>Pseudomonadota</taxon>
        <taxon>Betaproteobacteria</taxon>
        <taxon>Candidatus Accumulibacter</taxon>
    </lineage>
</organism>
<accession>A0A084Y545</accession>
<proteinExistence type="predicted"/>
<sequence length="214" mass="23291">MYIPKQFEEPRVEVMHELVRAYPLATLVIHSSSGLNANHIPLHLSQSPAPYGTLQGHIARANPLFGEITGGIEALAIFHGPDSYITPSWYATKKETGKVVPTWNYASVHAYGVLRVVDNASWLRAQLDALTSHNEAFFPEPWAVSDAPADHIEKIMAAIVGVEMVITKMLGKWKVSQNQPTQNQVGVISGLKASDLPTSEAMAALVETGAKNAR</sequence>
<dbReference type="RefSeq" id="WP_034921153.1">
    <property type="nucleotide sequence ID" value="NZ_JDSS02000006.1"/>
</dbReference>
<comment type="caution">
    <text evidence="1">The sequence shown here is derived from an EMBL/GenBank/DDBJ whole genome shotgun (WGS) entry which is preliminary data.</text>
</comment>
<evidence type="ECO:0000313" key="1">
    <source>
        <dbReference type="EMBL" id="KFB69839.1"/>
    </source>
</evidence>
<dbReference type="GO" id="GO:0008233">
    <property type="term" value="F:peptidase activity"/>
    <property type="evidence" value="ECO:0007669"/>
    <property type="project" value="UniProtKB-KW"/>
</dbReference>
<protein>
    <submittedName>
        <fullName evidence="1">Protease synthase and sporulation protein PAI 2</fullName>
    </submittedName>
</protein>